<dbReference type="Gramene" id="KZN04063">
    <property type="protein sequence ID" value="KZN04063"/>
    <property type="gene ID" value="DCAR_004900"/>
</dbReference>
<organism evidence="1 2">
    <name type="scientific">Daucus carota subsp. sativus</name>
    <name type="common">Carrot</name>
    <dbReference type="NCBI Taxonomy" id="79200"/>
    <lineage>
        <taxon>Eukaryota</taxon>
        <taxon>Viridiplantae</taxon>
        <taxon>Streptophyta</taxon>
        <taxon>Embryophyta</taxon>
        <taxon>Tracheophyta</taxon>
        <taxon>Spermatophyta</taxon>
        <taxon>Magnoliopsida</taxon>
        <taxon>eudicotyledons</taxon>
        <taxon>Gunneridae</taxon>
        <taxon>Pentapetalae</taxon>
        <taxon>asterids</taxon>
        <taxon>campanulids</taxon>
        <taxon>Apiales</taxon>
        <taxon>Apiaceae</taxon>
        <taxon>Apioideae</taxon>
        <taxon>Scandiceae</taxon>
        <taxon>Daucinae</taxon>
        <taxon>Daucus</taxon>
        <taxon>Daucus sect. Daucus</taxon>
    </lineage>
</organism>
<gene>
    <name evidence="1" type="ORF">DCAR_0205424</name>
</gene>
<proteinExistence type="predicted"/>
<dbReference type="Proteomes" id="UP000077755">
    <property type="component" value="Chromosome 2"/>
</dbReference>
<protein>
    <submittedName>
        <fullName evidence="1">Uncharacterized protein</fullName>
    </submittedName>
</protein>
<reference evidence="1" key="2">
    <citation type="submission" date="2022-03" db="EMBL/GenBank/DDBJ databases">
        <title>Draft title - Genomic analysis of global carrot germplasm unveils the trajectory of domestication and the origin of high carotenoid orange carrot.</title>
        <authorList>
            <person name="Iorizzo M."/>
            <person name="Ellison S."/>
            <person name="Senalik D."/>
            <person name="Macko-Podgorni A."/>
            <person name="Grzebelus D."/>
            <person name="Bostan H."/>
            <person name="Rolling W."/>
            <person name="Curaba J."/>
            <person name="Simon P."/>
        </authorList>
    </citation>
    <scope>NUCLEOTIDE SEQUENCE</scope>
    <source>
        <tissue evidence="1">Leaf</tissue>
    </source>
</reference>
<keyword evidence="2" id="KW-1185">Reference proteome</keyword>
<reference evidence="1" key="1">
    <citation type="journal article" date="2016" name="Nat. Genet.">
        <title>A high-quality carrot genome assembly provides new insights into carotenoid accumulation and asterid genome evolution.</title>
        <authorList>
            <person name="Iorizzo M."/>
            <person name="Ellison S."/>
            <person name="Senalik D."/>
            <person name="Zeng P."/>
            <person name="Satapoomin P."/>
            <person name="Huang J."/>
            <person name="Bowman M."/>
            <person name="Iovene M."/>
            <person name="Sanseverino W."/>
            <person name="Cavagnaro P."/>
            <person name="Yildiz M."/>
            <person name="Macko-Podgorni A."/>
            <person name="Moranska E."/>
            <person name="Grzebelus E."/>
            <person name="Grzebelus D."/>
            <person name="Ashrafi H."/>
            <person name="Zheng Z."/>
            <person name="Cheng S."/>
            <person name="Spooner D."/>
            <person name="Van Deynze A."/>
            <person name="Simon P."/>
        </authorList>
    </citation>
    <scope>NUCLEOTIDE SEQUENCE</scope>
    <source>
        <tissue evidence="1">Leaf</tissue>
    </source>
</reference>
<accession>A0A162APN4</accession>
<dbReference type="AlphaFoldDB" id="A0A162APN4"/>
<dbReference type="EMBL" id="CP093344">
    <property type="protein sequence ID" value="WOG86223.1"/>
    <property type="molecule type" value="Genomic_DNA"/>
</dbReference>
<name>A0A162APN4_DAUCS</name>
<sequence length="238" mass="26049">MNSVAVYLADYGMHHLSEVVETTGDSTFGNMQYLLDRDMGMVFTNPEVEVIQDIGLGEVIDSAPPIIHRKRLRNGSFLDSGVANLYDYHEFGFGSVHGYSHGVAGPSQPVMVGKGKGKNKEYEEFAFWDNGVLSTRAIEILESGALTHYSPAFYDRYLDLEAHVSNGFLVKDILHHACLGTLELISFMLVGNHAPNLAELMPMDNVSPGMGLGTVPEQAVMVAEDVLANKRARRASSI</sequence>
<evidence type="ECO:0000313" key="2">
    <source>
        <dbReference type="Proteomes" id="UP000077755"/>
    </source>
</evidence>
<evidence type="ECO:0000313" key="1">
    <source>
        <dbReference type="EMBL" id="WOG86223.1"/>
    </source>
</evidence>